<dbReference type="Proteomes" id="UP001266305">
    <property type="component" value="Unassembled WGS sequence"/>
</dbReference>
<name>A0ABQ9WJQ2_SAGOE</name>
<evidence type="ECO:0000256" key="1">
    <source>
        <dbReference type="SAM" id="MobiDB-lite"/>
    </source>
</evidence>
<keyword evidence="3" id="KW-1185">Reference proteome</keyword>
<protein>
    <submittedName>
        <fullName evidence="2">Uncharacterized protein</fullName>
    </submittedName>
</protein>
<feature type="region of interest" description="Disordered" evidence="1">
    <location>
        <begin position="33"/>
        <end position="60"/>
    </location>
</feature>
<dbReference type="InterPro" id="IPR029052">
    <property type="entry name" value="Metallo-depent_PP-like"/>
</dbReference>
<evidence type="ECO:0000313" key="2">
    <source>
        <dbReference type="EMBL" id="KAK2120938.1"/>
    </source>
</evidence>
<dbReference type="PANTHER" id="PTHR45867">
    <property type="entry name" value="PURPLE ACID PHOSPHATASE"/>
    <property type="match status" value="1"/>
</dbReference>
<proteinExistence type="predicted"/>
<sequence length="119" mass="13406">MRGDDEGLWYRNRAAWPWVIAMGHRPMYCSNADMDDSTQHESKVRPLPGRHRGGPRRHRGGAEIQAGIGLCHPHLLIHPARVHKGLRGKLYGLEDLFYKHGEQPLGPMPHTPPLPASEV</sequence>
<dbReference type="Gene3D" id="3.60.21.10">
    <property type="match status" value="1"/>
</dbReference>
<reference evidence="2 3" key="1">
    <citation type="submission" date="2023-05" db="EMBL/GenBank/DDBJ databases">
        <title>B98-5 Cell Line De Novo Hybrid Assembly: An Optical Mapping Approach.</title>
        <authorList>
            <person name="Kananen K."/>
            <person name="Auerbach J.A."/>
            <person name="Kautto E."/>
            <person name="Blachly J.S."/>
        </authorList>
    </citation>
    <scope>NUCLEOTIDE SEQUENCE [LARGE SCALE GENOMIC DNA]</scope>
    <source>
        <strain evidence="2">B95-8</strain>
        <tissue evidence="2">Cell line</tissue>
    </source>
</reference>
<organism evidence="2 3">
    <name type="scientific">Saguinus oedipus</name>
    <name type="common">Cotton-top tamarin</name>
    <name type="synonym">Oedipomidas oedipus</name>
    <dbReference type="NCBI Taxonomy" id="9490"/>
    <lineage>
        <taxon>Eukaryota</taxon>
        <taxon>Metazoa</taxon>
        <taxon>Chordata</taxon>
        <taxon>Craniata</taxon>
        <taxon>Vertebrata</taxon>
        <taxon>Euteleostomi</taxon>
        <taxon>Mammalia</taxon>
        <taxon>Eutheria</taxon>
        <taxon>Euarchontoglires</taxon>
        <taxon>Primates</taxon>
        <taxon>Haplorrhini</taxon>
        <taxon>Platyrrhini</taxon>
        <taxon>Cebidae</taxon>
        <taxon>Callitrichinae</taxon>
        <taxon>Saguinus</taxon>
    </lineage>
</organism>
<accession>A0ABQ9WJQ2</accession>
<evidence type="ECO:0000313" key="3">
    <source>
        <dbReference type="Proteomes" id="UP001266305"/>
    </source>
</evidence>
<comment type="caution">
    <text evidence="2">The sequence shown here is derived from an EMBL/GenBank/DDBJ whole genome shotgun (WGS) entry which is preliminary data.</text>
</comment>
<dbReference type="EMBL" id="JASSZA010000001">
    <property type="protein sequence ID" value="KAK2120938.1"/>
    <property type="molecule type" value="Genomic_DNA"/>
</dbReference>
<gene>
    <name evidence="2" type="ORF">P7K49_002324</name>
</gene>
<dbReference type="PANTHER" id="PTHR45867:SF3">
    <property type="entry name" value="ACID PHOSPHATASE TYPE 7"/>
    <property type="match status" value="1"/>
</dbReference>
<feature type="compositionally biased region" description="Basic residues" evidence="1">
    <location>
        <begin position="48"/>
        <end position="59"/>
    </location>
</feature>